<keyword evidence="1" id="KW-0378">Hydrolase</keyword>
<gene>
    <name evidence="1" type="ORF">DLN06_25855</name>
</gene>
<dbReference type="Pfam" id="PF06821">
    <property type="entry name" value="Ser_hydrolase"/>
    <property type="match status" value="1"/>
</dbReference>
<protein>
    <submittedName>
        <fullName evidence="1">Serine hydrolase family protein</fullName>
    </submittedName>
</protein>
<dbReference type="EMBL" id="QWJV01000145">
    <property type="protein sequence ID" value="RIQ19483.1"/>
    <property type="molecule type" value="Genomic_DNA"/>
</dbReference>
<dbReference type="Gene3D" id="3.40.50.1820">
    <property type="entry name" value="alpha/beta hydrolase"/>
    <property type="match status" value="1"/>
</dbReference>
<accession>A0A658ICQ6</accession>
<dbReference type="PANTHER" id="PTHR15394">
    <property type="entry name" value="SERINE HYDROLASE RBBP9"/>
    <property type="match status" value="1"/>
</dbReference>
<dbReference type="RefSeq" id="WP_070803955.1">
    <property type="nucleotide sequence ID" value="NZ_QWJV01000145.1"/>
</dbReference>
<dbReference type="AlphaFoldDB" id="A0A658ICQ6"/>
<proteinExistence type="predicted"/>
<evidence type="ECO:0000313" key="1">
    <source>
        <dbReference type="EMBL" id="RIQ19483.1"/>
    </source>
</evidence>
<dbReference type="InterPro" id="IPR029058">
    <property type="entry name" value="AB_hydrolase_fold"/>
</dbReference>
<dbReference type="GO" id="GO:0016787">
    <property type="term" value="F:hydrolase activity"/>
    <property type="evidence" value="ECO:0007669"/>
    <property type="project" value="UniProtKB-KW"/>
</dbReference>
<organism evidence="1">
    <name type="scientific">Salmonella enterica subsp. enterica serovar Newport str. CFSAN000835</name>
    <dbReference type="NCBI Taxonomy" id="1299174"/>
    <lineage>
        <taxon>Bacteria</taxon>
        <taxon>Pseudomonadati</taxon>
        <taxon>Pseudomonadota</taxon>
        <taxon>Gammaproteobacteria</taxon>
        <taxon>Enterobacterales</taxon>
        <taxon>Enterobacteriaceae</taxon>
        <taxon>Salmonella</taxon>
    </lineage>
</organism>
<sequence>MDKKKLFIIHGFMAKPSDHWFPWLKCKAEKQNIDVIIPELPSPESPALSEWLTVLRDSVGKIDNKTWFVAHSLGCVTILRLLAQLTVNEMPAGIILVSGFNETLPIWRQHGLSEMDAFIYPPLEMGQIVNGVKHRYVIGSLNDTIVPTELTLKLSQQLNAPFYALPDSGHFLGDDGINELPLVLQLLT</sequence>
<name>A0A658ICQ6_SALNE</name>
<comment type="caution">
    <text evidence="1">The sequence shown here is derived from an EMBL/GenBank/DDBJ whole genome shotgun (WGS) entry which is preliminary data.</text>
</comment>
<dbReference type="Proteomes" id="UP000839534">
    <property type="component" value="Unassembled WGS sequence"/>
</dbReference>
<dbReference type="PANTHER" id="PTHR15394:SF3">
    <property type="entry name" value="SERINE HYDROLASE RBBP9"/>
    <property type="match status" value="1"/>
</dbReference>
<reference evidence="1" key="1">
    <citation type="submission" date="2018-08" db="EMBL/GenBank/DDBJ databases">
        <title>Whole genome sequencing of Salmonella enterica serotype newport.</title>
        <authorList>
            <person name="Bell R."/>
        </authorList>
    </citation>
    <scope>NUCLEOTIDE SEQUENCE [LARGE SCALE GENOMIC DNA]</scope>
    <source>
        <strain evidence="1">CFSAN000835</strain>
    </source>
</reference>
<dbReference type="SUPFAM" id="SSF53474">
    <property type="entry name" value="alpha/beta-Hydrolases"/>
    <property type="match status" value="1"/>
</dbReference>
<dbReference type="InterPro" id="IPR010662">
    <property type="entry name" value="RBBP9/YdeN"/>
</dbReference>